<dbReference type="RefSeq" id="WP_311580523.1">
    <property type="nucleotide sequence ID" value="NZ_JAVRIF010000004.1"/>
</dbReference>
<sequence>MKKLAILIPLFFIAGCFDDTSDLKAHIAEVQANTPKQIDPMPSVPVFNHFDYSVSSLRSPFDIPRPEAIQEKIQQMSGCLSPDPRRRKQPLEKFSLSDLTMRGTLGELGITWALVEASDATLHRVAVGNYLGLYHGRITEVSQNNVKVIELIPDGAGCWVERETVVAMVESGSEGQRK</sequence>
<protein>
    <submittedName>
        <fullName evidence="1">Pilus assembly protein PilP</fullName>
    </submittedName>
</protein>
<gene>
    <name evidence="1" type="ORF">RM573_09025</name>
</gene>
<dbReference type="Gene3D" id="2.30.30.830">
    <property type="match status" value="1"/>
</dbReference>
<accession>A0ABU3A195</accession>
<dbReference type="EMBL" id="JAVRIF010000004">
    <property type="protein sequence ID" value="MDT0603734.1"/>
    <property type="molecule type" value="Genomic_DNA"/>
</dbReference>
<evidence type="ECO:0000313" key="2">
    <source>
        <dbReference type="Proteomes" id="UP001266357"/>
    </source>
</evidence>
<name>A0ABU3A195_9GAMM</name>
<dbReference type="Pfam" id="PF04351">
    <property type="entry name" value="PilP"/>
    <property type="match status" value="1"/>
</dbReference>
<dbReference type="PIRSF" id="PIRSF016481">
    <property type="entry name" value="Pilus_assembly_PilP"/>
    <property type="match status" value="1"/>
</dbReference>
<keyword evidence="2" id="KW-1185">Reference proteome</keyword>
<dbReference type="Proteomes" id="UP001266357">
    <property type="component" value="Unassembled WGS sequence"/>
</dbReference>
<dbReference type="InterPro" id="IPR007446">
    <property type="entry name" value="PilP"/>
</dbReference>
<dbReference type="PROSITE" id="PS51257">
    <property type="entry name" value="PROKAR_LIPOPROTEIN"/>
    <property type="match status" value="1"/>
</dbReference>
<organism evidence="1 2">
    <name type="scientific">Thalassotalea castellviae</name>
    <dbReference type="NCBI Taxonomy" id="3075612"/>
    <lineage>
        <taxon>Bacteria</taxon>
        <taxon>Pseudomonadati</taxon>
        <taxon>Pseudomonadota</taxon>
        <taxon>Gammaproteobacteria</taxon>
        <taxon>Alteromonadales</taxon>
        <taxon>Colwelliaceae</taxon>
        <taxon>Thalassotalea</taxon>
    </lineage>
</organism>
<proteinExistence type="predicted"/>
<comment type="caution">
    <text evidence="1">The sequence shown here is derived from an EMBL/GenBank/DDBJ whole genome shotgun (WGS) entry which is preliminary data.</text>
</comment>
<reference evidence="1 2" key="1">
    <citation type="submission" date="2023-09" db="EMBL/GenBank/DDBJ databases">
        <authorList>
            <person name="Rey-Velasco X."/>
        </authorList>
    </citation>
    <scope>NUCLEOTIDE SEQUENCE [LARGE SCALE GENOMIC DNA]</scope>
    <source>
        <strain evidence="1 2">W431</strain>
    </source>
</reference>
<evidence type="ECO:0000313" key="1">
    <source>
        <dbReference type="EMBL" id="MDT0603734.1"/>
    </source>
</evidence>